<comment type="pathway">
    <text evidence="1">Protein modification; protein ubiquitination.</text>
</comment>
<dbReference type="Gramene" id="OPUNC08G19010.1">
    <property type="protein sequence ID" value="OPUNC08G19010.1"/>
    <property type="gene ID" value="OPUNC08G19010"/>
</dbReference>
<dbReference type="PANTHER" id="PTHR26379">
    <property type="entry name" value="BTB/POZ AND MATH DOMAIN-CONTAINING PROTEIN 1"/>
    <property type="match status" value="1"/>
</dbReference>
<dbReference type="EnsemblPlants" id="OPUNC08G19010.1">
    <property type="protein sequence ID" value="OPUNC08G19010.1"/>
    <property type="gene ID" value="OPUNC08G19010"/>
</dbReference>
<feature type="domain" description="MATH" evidence="4">
    <location>
        <begin position="1"/>
        <end position="136"/>
    </location>
</feature>
<dbReference type="InterPro" id="IPR011333">
    <property type="entry name" value="SKP1/BTB/POZ_sf"/>
</dbReference>
<evidence type="ECO:0008006" key="7">
    <source>
        <dbReference type="Google" id="ProtNLM"/>
    </source>
</evidence>
<evidence type="ECO:0000313" key="5">
    <source>
        <dbReference type="EnsemblPlants" id="OPUNC08G19010.1"/>
    </source>
</evidence>
<dbReference type="InterPro" id="IPR008974">
    <property type="entry name" value="TRAF-like"/>
</dbReference>
<organism evidence="5">
    <name type="scientific">Oryza punctata</name>
    <name type="common">Red rice</name>
    <dbReference type="NCBI Taxonomy" id="4537"/>
    <lineage>
        <taxon>Eukaryota</taxon>
        <taxon>Viridiplantae</taxon>
        <taxon>Streptophyta</taxon>
        <taxon>Embryophyta</taxon>
        <taxon>Tracheophyta</taxon>
        <taxon>Spermatophyta</taxon>
        <taxon>Magnoliopsida</taxon>
        <taxon>Liliopsida</taxon>
        <taxon>Poales</taxon>
        <taxon>Poaceae</taxon>
        <taxon>BOP clade</taxon>
        <taxon>Oryzoideae</taxon>
        <taxon>Oryzeae</taxon>
        <taxon>Oryzinae</taxon>
        <taxon>Oryza</taxon>
    </lineage>
</organism>
<dbReference type="InterPro" id="IPR056423">
    <property type="entry name" value="BACK_BPM_SPOP"/>
</dbReference>
<name>A0A0E0LX10_ORYPU</name>
<evidence type="ECO:0000259" key="4">
    <source>
        <dbReference type="PROSITE" id="PS50144"/>
    </source>
</evidence>
<dbReference type="HOGENOM" id="CLU_004253_2_2_1"/>
<dbReference type="PROSITE" id="PS50097">
    <property type="entry name" value="BTB"/>
    <property type="match status" value="1"/>
</dbReference>
<accession>A0A0E0LX10</accession>
<dbReference type="InterPro" id="IPR045005">
    <property type="entry name" value="BPM1-6"/>
</dbReference>
<dbReference type="SUPFAM" id="SSF49599">
    <property type="entry name" value="TRAF domain-like"/>
    <property type="match status" value="1"/>
</dbReference>
<dbReference type="Pfam" id="PF24570">
    <property type="entry name" value="BACK_BPM_SPOP"/>
    <property type="match status" value="1"/>
</dbReference>
<evidence type="ECO:0000256" key="1">
    <source>
        <dbReference type="ARBA" id="ARBA00004906"/>
    </source>
</evidence>
<dbReference type="OMA" id="HIWRANS"/>
<dbReference type="CDD" id="cd18280">
    <property type="entry name" value="BTB_POZ_BPM_plant"/>
    <property type="match status" value="1"/>
</dbReference>
<dbReference type="SUPFAM" id="SSF54695">
    <property type="entry name" value="POZ domain"/>
    <property type="match status" value="1"/>
</dbReference>
<dbReference type="Gene3D" id="2.60.210.10">
    <property type="entry name" value="Apoptosis, Tumor Necrosis Factor Receptor Associated Protein 2, Chain A"/>
    <property type="match status" value="1"/>
</dbReference>
<dbReference type="AlphaFoldDB" id="A0A0E0LX10"/>
<sequence length="338" mass="37994">MSDSGFVELKVDFPPATDIAVGDIVPSDVFQAGGHIWRANSYPHGNKEDSDEYLSLGLQLMAGKSNNVVKAIFDAFLMEKDGKPSSSIAKWLVQTYQANNPRLRTYGWPRFVKRSDLDHQSSSFVVDGKVRIMCVAIVLHEDDNNVPVPPPSPPPPDIGLHLGRLLDRGDGTDVSFVVDGETFPAHRAVLAARSPVFQAELFGSMEEANISCITLHEIEPVTFRALLRFIYTDELTQDDVEFQKLLAAADRYDMSRLRLLCARKLWETMSVDAVATTLVYAEMHGCPELKKRCLGFFVQDKNFDEVVLTEGYLQLMQRFPLVIDEIRDLRRAKRAKTM</sequence>
<feature type="domain" description="BTB" evidence="3">
    <location>
        <begin position="172"/>
        <end position="239"/>
    </location>
</feature>
<dbReference type="SMART" id="SM00225">
    <property type="entry name" value="BTB"/>
    <property type="match status" value="1"/>
</dbReference>
<dbReference type="GO" id="GO:0016567">
    <property type="term" value="P:protein ubiquitination"/>
    <property type="evidence" value="ECO:0007669"/>
    <property type="project" value="InterPro"/>
</dbReference>
<comment type="similarity">
    <text evidence="2">Belongs to the Tdpoz family.</text>
</comment>
<reference evidence="5" key="1">
    <citation type="submission" date="2015-04" db="UniProtKB">
        <authorList>
            <consortium name="EnsemblPlants"/>
        </authorList>
    </citation>
    <scope>IDENTIFICATION</scope>
</reference>
<dbReference type="InterPro" id="IPR002083">
    <property type="entry name" value="MATH/TRAF_dom"/>
</dbReference>
<evidence type="ECO:0000256" key="2">
    <source>
        <dbReference type="ARBA" id="ARBA00010846"/>
    </source>
</evidence>
<protein>
    <recommendedName>
        <fullName evidence="7">BTB domain-containing protein</fullName>
    </recommendedName>
</protein>
<dbReference type="Proteomes" id="UP000026962">
    <property type="component" value="Chromosome 8"/>
</dbReference>
<evidence type="ECO:0000313" key="6">
    <source>
        <dbReference type="Proteomes" id="UP000026962"/>
    </source>
</evidence>
<evidence type="ECO:0000259" key="3">
    <source>
        <dbReference type="PROSITE" id="PS50097"/>
    </source>
</evidence>
<dbReference type="Gene3D" id="3.30.710.10">
    <property type="entry name" value="Potassium Channel Kv1.1, Chain A"/>
    <property type="match status" value="1"/>
</dbReference>
<dbReference type="STRING" id="4537.A0A0E0LX10"/>
<proteinExistence type="inferred from homology"/>
<dbReference type="Pfam" id="PF22486">
    <property type="entry name" value="MATH_2"/>
    <property type="match status" value="1"/>
</dbReference>
<dbReference type="Gene3D" id="1.25.40.420">
    <property type="match status" value="1"/>
</dbReference>
<dbReference type="InterPro" id="IPR000210">
    <property type="entry name" value="BTB/POZ_dom"/>
</dbReference>
<keyword evidence="6" id="KW-1185">Reference proteome</keyword>
<dbReference type="eggNOG" id="KOG1987">
    <property type="taxonomic scope" value="Eukaryota"/>
</dbReference>
<dbReference type="PANTHER" id="PTHR26379:SF238">
    <property type="entry name" value="OS08G0523100 PROTEIN"/>
    <property type="match status" value="1"/>
</dbReference>
<dbReference type="CDD" id="cd00121">
    <property type="entry name" value="MATH"/>
    <property type="match status" value="1"/>
</dbReference>
<reference evidence="5" key="2">
    <citation type="submission" date="2018-05" db="EMBL/GenBank/DDBJ databases">
        <title>OpunRS2 (Oryza punctata Reference Sequence Version 2).</title>
        <authorList>
            <person name="Zhang J."/>
            <person name="Kudrna D."/>
            <person name="Lee S."/>
            <person name="Talag J."/>
            <person name="Welchert J."/>
            <person name="Wing R.A."/>
        </authorList>
    </citation>
    <scope>NUCLEOTIDE SEQUENCE [LARGE SCALE GENOMIC DNA]</scope>
</reference>
<dbReference type="Pfam" id="PF00651">
    <property type="entry name" value="BTB"/>
    <property type="match status" value="1"/>
</dbReference>
<dbReference type="PROSITE" id="PS50144">
    <property type="entry name" value="MATH"/>
    <property type="match status" value="1"/>
</dbReference>